<keyword evidence="3" id="KW-1185">Reference proteome</keyword>
<feature type="region of interest" description="Disordered" evidence="1">
    <location>
        <begin position="1"/>
        <end position="42"/>
    </location>
</feature>
<dbReference type="Proteomes" id="UP000018209">
    <property type="component" value="Unassembled WGS sequence"/>
</dbReference>
<evidence type="ECO:0000313" key="2">
    <source>
        <dbReference type="EMBL" id="GAD27437.1"/>
    </source>
</evidence>
<comment type="caution">
    <text evidence="2">The sequence shown here is derived from an EMBL/GenBank/DDBJ whole genome shotgun (WGS) entry which is preliminary data.</text>
</comment>
<gene>
    <name evidence="2" type="ORF">NBRC3257_2437</name>
</gene>
<reference evidence="2 3" key="1">
    <citation type="submission" date="2013-08" db="EMBL/GenBank/DDBJ databases">
        <title>Gluconobacter thailandicus NBRC 3257 whole genome sequence.</title>
        <authorList>
            <person name="Matsutani M."/>
            <person name="Yakushi T."/>
            <person name="Matsushita K."/>
        </authorList>
    </citation>
    <scope>NUCLEOTIDE SEQUENCE [LARGE SCALE GENOMIC DNA]</scope>
    <source>
        <strain evidence="2 3">NBRC 3257</strain>
    </source>
</reference>
<evidence type="ECO:0000256" key="1">
    <source>
        <dbReference type="SAM" id="MobiDB-lite"/>
    </source>
</evidence>
<accession>A0ABQ0IZ19</accession>
<proteinExistence type="predicted"/>
<sequence>MPSASPATLMGFQRRPPPLAKRRCRRPNRTSAFIRPGKAARD</sequence>
<evidence type="ECO:0000313" key="3">
    <source>
        <dbReference type="Proteomes" id="UP000018209"/>
    </source>
</evidence>
<protein>
    <submittedName>
        <fullName evidence="2">Uncharacterized protein</fullName>
    </submittedName>
</protein>
<organism evidence="2 3">
    <name type="scientific">Gluconobacter thailandicus NBRC 3257</name>
    <dbReference type="NCBI Taxonomy" id="1381097"/>
    <lineage>
        <taxon>Bacteria</taxon>
        <taxon>Pseudomonadati</taxon>
        <taxon>Pseudomonadota</taxon>
        <taxon>Alphaproteobacteria</taxon>
        <taxon>Acetobacterales</taxon>
        <taxon>Acetobacteraceae</taxon>
        <taxon>Gluconobacter</taxon>
    </lineage>
</organism>
<dbReference type="EMBL" id="BASM01000029">
    <property type="protein sequence ID" value="GAD27437.1"/>
    <property type="molecule type" value="Genomic_DNA"/>
</dbReference>
<name>A0ABQ0IZ19_GLUTH</name>